<proteinExistence type="predicted"/>
<dbReference type="Proteomes" id="UP000647491">
    <property type="component" value="Unassembled WGS sequence"/>
</dbReference>
<dbReference type="SUPFAM" id="SSF55594">
    <property type="entry name" value="HPr-like"/>
    <property type="match status" value="1"/>
</dbReference>
<dbReference type="Gene3D" id="3.30.1340.10">
    <property type="entry name" value="HPr-like"/>
    <property type="match status" value="1"/>
</dbReference>
<keyword evidence="3" id="KW-1185">Reference proteome</keyword>
<name>A0ABR7NTV5_9FIRM</name>
<accession>A0ABR7NTV5</accession>
<reference evidence="2 3" key="1">
    <citation type="submission" date="2020-08" db="EMBL/GenBank/DDBJ databases">
        <title>Genome public.</title>
        <authorList>
            <person name="Liu C."/>
            <person name="Sun Q."/>
        </authorList>
    </citation>
    <scope>NUCLEOTIDE SEQUENCE [LARGE SCALE GENOMIC DNA]</scope>
    <source>
        <strain evidence="2 3">BX10</strain>
    </source>
</reference>
<dbReference type="RefSeq" id="WP_262427661.1">
    <property type="nucleotide sequence ID" value="NZ_JACRTJ010000018.1"/>
</dbReference>
<evidence type="ECO:0000313" key="3">
    <source>
        <dbReference type="Proteomes" id="UP000647491"/>
    </source>
</evidence>
<evidence type="ECO:0000259" key="1">
    <source>
        <dbReference type="Pfam" id="PF00381"/>
    </source>
</evidence>
<dbReference type="EMBL" id="JACRTJ010000018">
    <property type="protein sequence ID" value="MBC8599334.1"/>
    <property type="molecule type" value="Genomic_DNA"/>
</dbReference>
<dbReference type="InterPro" id="IPR035895">
    <property type="entry name" value="HPr-like_sf"/>
</dbReference>
<feature type="domain" description="HPr" evidence="1">
    <location>
        <begin position="14"/>
        <end position="70"/>
    </location>
</feature>
<organism evidence="2 3">
    <name type="scientific">Enterocloster hominis</name>
    <name type="common">ex Liu et al. 2021</name>
    <dbReference type="NCBI Taxonomy" id="2763663"/>
    <lineage>
        <taxon>Bacteria</taxon>
        <taxon>Bacillati</taxon>
        <taxon>Bacillota</taxon>
        <taxon>Clostridia</taxon>
        <taxon>Lachnospirales</taxon>
        <taxon>Lachnospiraceae</taxon>
        <taxon>Enterocloster</taxon>
    </lineage>
</organism>
<protein>
    <submittedName>
        <fullName evidence="2">HPr family phosphocarrier protein</fullName>
    </submittedName>
</protein>
<dbReference type="InterPro" id="IPR000032">
    <property type="entry name" value="HPr-like"/>
</dbReference>
<gene>
    <name evidence="2" type="ORF">H8708_08850</name>
</gene>
<dbReference type="Pfam" id="PF00381">
    <property type="entry name" value="PTS-HPr"/>
    <property type="match status" value="1"/>
</dbReference>
<sequence>MTQRKIRISTIAEAKDFVARASECDFDINIFYNRVIIDAKSILGVLSLDFTKVLTVEFSGENPGFEEFLDDHDAAKVHAVA</sequence>
<comment type="caution">
    <text evidence="2">The sequence shown here is derived from an EMBL/GenBank/DDBJ whole genome shotgun (WGS) entry which is preliminary data.</text>
</comment>
<evidence type="ECO:0000313" key="2">
    <source>
        <dbReference type="EMBL" id="MBC8599334.1"/>
    </source>
</evidence>